<dbReference type="Gene3D" id="3.40.50.300">
    <property type="entry name" value="P-loop containing nucleotide triphosphate hydrolases"/>
    <property type="match status" value="1"/>
</dbReference>
<dbReference type="AlphaFoldDB" id="A0AAX4HSU7"/>
<keyword evidence="3" id="KW-0418">Kinase</keyword>
<dbReference type="InterPro" id="IPR016898">
    <property type="entry name" value="Polyphosphate_phosphotransfera"/>
</dbReference>
<dbReference type="EMBL" id="CP139487">
    <property type="protein sequence ID" value="WPU66463.1"/>
    <property type="molecule type" value="Genomic_DNA"/>
</dbReference>
<dbReference type="InterPro" id="IPR022488">
    <property type="entry name" value="PPK2-related"/>
</dbReference>
<dbReference type="InterPro" id="IPR027417">
    <property type="entry name" value="P-loop_NTPase"/>
</dbReference>
<organism evidence="5 6">
    <name type="scientific">Peredibacter starrii</name>
    <dbReference type="NCBI Taxonomy" id="28202"/>
    <lineage>
        <taxon>Bacteria</taxon>
        <taxon>Pseudomonadati</taxon>
        <taxon>Bdellovibrionota</taxon>
        <taxon>Bacteriovoracia</taxon>
        <taxon>Bacteriovoracales</taxon>
        <taxon>Bacteriovoracaceae</taxon>
        <taxon>Peredibacter</taxon>
    </lineage>
</organism>
<dbReference type="RefSeq" id="WP_321398697.1">
    <property type="nucleotide sequence ID" value="NZ_CP139487.1"/>
</dbReference>
<evidence type="ECO:0000259" key="4">
    <source>
        <dbReference type="Pfam" id="PF03976"/>
    </source>
</evidence>
<evidence type="ECO:0000313" key="5">
    <source>
        <dbReference type="EMBL" id="WPU66463.1"/>
    </source>
</evidence>
<evidence type="ECO:0000313" key="6">
    <source>
        <dbReference type="Proteomes" id="UP001324634"/>
    </source>
</evidence>
<evidence type="ECO:0000256" key="3">
    <source>
        <dbReference type="ARBA" id="ARBA00022777"/>
    </source>
</evidence>
<sequence length="249" mass="29457">MSKLKDDSKDLIKKLQLKMLRIQQCIWHNKERVIIVFEGFDAAGKGGCIRRVTETLDPRGYRVHPIGPPNEEDQGKHYLYRFWMNLPAKGIMAIFDRSWYGRVLVERVDELIPKKRWKEAYKEINNFEKTLTDDGIELIKIFLRISKGEQLKRFEERLNDPYKHWKLTEADIKAREKWGSYAKAVRDMLLETSTTESPWYVIEADDKEAARLEVLSIITDRLRAKATWSEKHALDQDTKELKKALRKLH</sequence>
<keyword evidence="2" id="KW-0808">Transferase</keyword>
<keyword evidence="6" id="KW-1185">Reference proteome</keyword>
<accession>A0AAX4HSU7</accession>
<dbReference type="Proteomes" id="UP001324634">
    <property type="component" value="Chromosome"/>
</dbReference>
<feature type="domain" description="Polyphosphate kinase-2-related" evidence="4">
    <location>
        <begin position="5"/>
        <end position="225"/>
    </location>
</feature>
<reference evidence="5 6" key="1">
    <citation type="submission" date="2023-11" db="EMBL/GenBank/DDBJ databases">
        <title>Peredibacter starrii A3.12.</title>
        <authorList>
            <person name="Mitchell R.J."/>
        </authorList>
    </citation>
    <scope>NUCLEOTIDE SEQUENCE [LARGE SCALE GENOMIC DNA]</scope>
    <source>
        <strain evidence="5 6">A3.12</strain>
    </source>
</reference>
<proteinExistence type="inferred from homology"/>
<gene>
    <name evidence="5" type="ORF">SOO65_06860</name>
</gene>
<dbReference type="GO" id="GO:0008976">
    <property type="term" value="F:polyphosphate kinase activity"/>
    <property type="evidence" value="ECO:0007669"/>
    <property type="project" value="InterPro"/>
</dbReference>
<dbReference type="Pfam" id="PF03976">
    <property type="entry name" value="PPK2"/>
    <property type="match status" value="1"/>
</dbReference>
<dbReference type="PANTHER" id="PTHR34383">
    <property type="entry name" value="POLYPHOSPHATE:AMP PHOSPHOTRANSFERASE-RELATED"/>
    <property type="match status" value="1"/>
</dbReference>
<dbReference type="PIRSF" id="PIRSF028756">
    <property type="entry name" value="PPK2_prd"/>
    <property type="match status" value="1"/>
</dbReference>
<comment type="similarity">
    <text evidence="1">Belongs to the polyphosphate kinase 2 (PPK2) family. Class I subfamily.</text>
</comment>
<dbReference type="SUPFAM" id="SSF52540">
    <property type="entry name" value="P-loop containing nucleoside triphosphate hydrolases"/>
    <property type="match status" value="1"/>
</dbReference>
<evidence type="ECO:0000256" key="1">
    <source>
        <dbReference type="ARBA" id="ARBA00009924"/>
    </source>
</evidence>
<dbReference type="PANTHER" id="PTHR34383:SF3">
    <property type="entry name" value="POLYPHOSPHATE:AMP PHOSPHOTRANSFERASE"/>
    <property type="match status" value="1"/>
</dbReference>
<evidence type="ECO:0000256" key="2">
    <source>
        <dbReference type="ARBA" id="ARBA00022679"/>
    </source>
</evidence>
<name>A0AAX4HSU7_9BACT</name>
<dbReference type="KEGG" id="psti:SOO65_06860"/>
<protein>
    <recommendedName>
        <fullName evidence="4">Polyphosphate kinase-2-related domain-containing protein</fullName>
    </recommendedName>
</protein>